<protein>
    <submittedName>
        <fullName evidence="2">Uncharacterized protein</fullName>
    </submittedName>
</protein>
<gene>
    <name evidence="2" type="primary">Contig16695.g17797</name>
    <name evidence="2" type="ORF">STYLEM_15423</name>
</gene>
<feature type="region of interest" description="Disordered" evidence="1">
    <location>
        <begin position="247"/>
        <end position="267"/>
    </location>
</feature>
<proteinExistence type="predicted"/>
<accession>A0A078AVX5</accession>
<keyword evidence="3" id="KW-1185">Reference proteome</keyword>
<dbReference type="EMBL" id="CCKQ01014549">
    <property type="protein sequence ID" value="CDW86329.1"/>
    <property type="molecule type" value="Genomic_DNA"/>
</dbReference>
<dbReference type="AlphaFoldDB" id="A0A078AVX5"/>
<feature type="compositionally biased region" description="Polar residues" evidence="1">
    <location>
        <begin position="192"/>
        <end position="204"/>
    </location>
</feature>
<evidence type="ECO:0000313" key="3">
    <source>
        <dbReference type="Proteomes" id="UP000039865"/>
    </source>
</evidence>
<name>A0A078AVX5_STYLE</name>
<evidence type="ECO:0000256" key="1">
    <source>
        <dbReference type="SAM" id="MobiDB-lite"/>
    </source>
</evidence>
<feature type="compositionally biased region" description="Polar residues" evidence="1">
    <location>
        <begin position="247"/>
        <end position="266"/>
    </location>
</feature>
<feature type="region of interest" description="Disordered" evidence="1">
    <location>
        <begin position="178"/>
        <end position="204"/>
    </location>
</feature>
<dbReference type="Proteomes" id="UP000039865">
    <property type="component" value="Unassembled WGS sequence"/>
</dbReference>
<organism evidence="2 3">
    <name type="scientific">Stylonychia lemnae</name>
    <name type="common">Ciliate</name>
    <dbReference type="NCBI Taxonomy" id="5949"/>
    <lineage>
        <taxon>Eukaryota</taxon>
        <taxon>Sar</taxon>
        <taxon>Alveolata</taxon>
        <taxon>Ciliophora</taxon>
        <taxon>Intramacronucleata</taxon>
        <taxon>Spirotrichea</taxon>
        <taxon>Stichotrichia</taxon>
        <taxon>Sporadotrichida</taxon>
        <taxon>Oxytrichidae</taxon>
        <taxon>Stylonychinae</taxon>
        <taxon>Stylonychia</taxon>
    </lineage>
</organism>
<evidence type="ECO:0000313" key="2">
    <source>
        <dbReference type="EMBL" id="CDW86329.1"/>
    </source>
</evidence>
<reference evidence="2 3" key="1">
    <citation type="submission" date="2014-06" db="EMBL/GenBank/DDBJ databases">
        <authorList>
            <person name="Swart Estienne"/>
        </authorList>
    </citation>
    <scope>NUCLEOTIDE SEQUENCE [LARGE SCALE GENOMIC DNA]</scope>
    <source>
        <strain evidence="2 3">130c</strain>
    </source>
</reference>
<dbReference type="InParanoid" id="A0A078AVX5"/>
<sequence>MLVHTDYCIPSGKGTSMYSRKGAQTIAFHLCFRSDQREKFKKIIEDKESRNTLENSTASKFKSMHEIKEYLEDCYKNKRIKKKRATSFDINGDQEIGKSVSETNMNNASQTKRDSYFRLTEGVPFNRYNPQYSQIIKNSKAVHMRSGSVKEEMILKRKQRQEMLLQLKQNSITAISNASNNINQDKNEKDSNANNDSNSVQGSQTVFNKDQILKKFTNHLLEKYQKQENQSHYNDFEQSEFSFNSLDKKNNASYNKSKDQQVQNKNKPLLHLRRTSIGDESSKAVIKKSETLYKKQNLLNKKTNSQNTIDSKIIESKDQDYEPFNPYDVVAQTSPDVNLLKRGQTLKQRSRIEVIQPNNYSKSFKQPLHQRQNFLEAQYQTFNIFPNQDEYSFGEVKEKRKNFDESNIYNDDHNSSFNKSFFKKRDQHSTKTQANQTISHIRLKSAISQKTMVDMDRQAGRNLRSLSTQKLESKIERLNKIRQNQLVTKDKNVTKFSPKIVKKFSEQHIKKGKNQALLLKLLNSDMITLIKQQKKTIAHR</sequence>